<accession>A0A087CRD9</accession>
<dbReference type="AlphaFoldDB" id="A0A087CRD9"/>
<evidence type="ECO:0000313" key="2">
    <source>
        <dbReference type="EMBL" id="KFI85839.1"/>
    </source>
</evidence>
<dbReference type="OrthoDB" id="2056054at2"/>
<gene>
    <name evidence="2" type="ORF">BREU_1021</name>
</gene>
<keyword evidence="3" id="KW-1185">Reference proteome</keyword>
<sequence>MTDIRAIADSAGMIINGYAFTPVDNGHVRVLNLNVPTSAAVLNSDGSLLETSMDDMEIGIVQEYYRANKEFLDHA</sequence>
<reference evidence="2 3" key="1">
    <citation type="submission" date="2014-03" db="EMBL/GenBank/DDBJ databases">
        <title>Genomics of Bifidobacteria.</title>
        <authorList>
            <person name="Ventura M."/>
            <person name="Milani C."/>
            <person name="Lugli G.A."/>
        </authorList>
    </citation>
    <scope>NUCLEOTIDE SEQUENCE [LARGE SCALE GENOMIC DNA]</scope>
    <source>
        <strain evidence="2 3">DSM 23975</strain>
    </source>
</reference>
<evidence type="ECO:0000259" key="1">
    <source>
        <dbReference type="Pfam" id="PF24848"/>
    </source>
</evidence>
<dbReference type="Pfam" id="PF24848">
    <property type="entry name" value="DUF7723"/>
    <property type="match status" value="1"/>
</dbReference>
<dbReference type="eggNOG" id="ENOG5033GE3">
    <property type="taxonomic scope" value="Bacteria"/>
</dbReference>
<evidence type="ECO:0000313" key="3">
    <source>
        <dbReference type="Proteomes" id="UP000028984"/>
    </source>
</evidence>
<proteinExistence type="predicted"/>
<dbReference type="RefSeq" id="WP_044088584.1">
    <property type="nucleotide sequence ID" value="NZ_JDUW01000002.1"/>
</dbReference>
<name>A0A087CRD9_9BIFI</name>
<dbReference type="Proteomes" id="UP000028984">
    <property type="component" value="Unassembled WGS sequence"/>
</dbReference>
<organism evidence="2 3">
    <name type="scientific">Bifidobacterium reuteri DSM 23975</name>
    <dbReference type="NCBI Taxonomy" id="1437610"/>
    <lineage>
        <taxon>Bacteria</taxon>
        <taxon>Bacillati</taxon>
        <taxon>Actinomycetota</taxon>
        <taxon>Actinomycetes</taxon>
        <taxon>Bifidobacteriales</taxon>
        <taxon>Bifidobacteriaceae</taxon>
        <taxon>Bifidobacterium</taxon>
    </lineage>
</organism>
<protein>
    <submittedName>
        <fullName evidence="2">Putative toxin-antitoxin system, toxin component</fullName>
    </submittedName>
</protein>
<dbReference type="STRING" id="1437610.BREU_1021"/>
<dbReference type="EMBL" id="JGZK01000006">
    <property type="protein sequence ID" value="KFI85839.1"/>
    <property type="molecule type" value="Genomic_DNA"/>
</dbReference>
<feature type="domain" description="DUF7723" evidence="1">
    <location>
        <begin position="1"/>
        <end position="72"/>
    </location>
</feature>
<comment type="caution">
    <text evidence="2">The sequence shown here is derived from an EMBL/GenBank/DDBJ whole genome shotgun (WGS) entry which is preliminary data.</text>
</comment>
<dbReference type="InterPro" id="IPR056140">
    <property type="entry name" value="DUF7723"/>
</dbReference>